<name>A0A3L8PKL2_9ACTN</name>
<feature type="region of interest" description="Disordered" evidence="1">
    <location>
        <begin position="54"/>
        <end position="74"/>
    </location>
</feature>
<keyword evidence="2" id="KW-1133">Transmembrane helix</keyword>
<dbReference type="InterPro" id="IPR021443">
    <property type="entry name" value="DUF3093"/>
</dbReference>
<keyword evidence="2" id="KW-0812">Transmembrane</keyword>
<keyword evidence="2" id="KW-0472">Membrane</keyword>
<accession>A0A3L8PKL2</accession>
<gene>
    <name evidence="3" type="ORF">D9V41_12185</name>
</gene>
<dbReference type="AlphaFoldDB" id="A0A3L8PKL2"/>
<feature type="transmembrane region" description="Helical" evidence="2">
    <location>
        <begin position="176"/>
        <end position="198"/>
    </location>
</feature>
<organism evidence="3 4">
    <name type="scientific">Aeromicrobium phragmitis</name>
    <dbReference type="NCBI Taxonomy" id="2478914"/>
    <lineage>
        <taxon>Bacteria</taxon>
        <taxon>Bacillati</taxon>
        <taxon>Actinomycetota</taxon>
        <taxon>Actinomycetes</taxon>
        <taxon>Propionibacteriales</taxon>
        <taxon>Nocardioidaceae</taxon>
        <taxon>Aeromicrobium</taxon>
    </lineage>
</organism>
<dbReference type="Pfam" id="PF11292">
    <property type="entry name" value="DUF3093"/>
    <property type="match status" value="1"/>
</dbReference>
<feature type="transmembrane region" description="Helical" evidence="2">
    <location>
        <begin position="151"/>
        <end position="170"/>
    </location>
</feature>
<comment type="caution">
    <text evidence="3">The sequence shown here is derived from an EMBL/GenBank/DDBJ whole genome shotgun (WGS) entry which is preliminary data.</text>
</comment>
<evidence type="ECO:0000313" key="3">
    <source>
        <dbReference type="EMBL" id="RLV55253.1"/>
    </source>
</evidence>
<reference evidence="3 4" key="1">
    <citation type="submission" date="2018-10" db="EMBL/GenBank/DDBJ databases">
        <title>Aeromicrobium sp. 9W16Y-2 whole genome shotgun sequence.</title>
        <authorList>
            <person name="Li F."/>
        </authorList>
    </citation>
    <scope>NUCLEOTIDE SEQUENCE [LARGE SCALE GENOMIC DNA]</scope>
    <source>
        <strain evidence="3 4">9W16Y-2</strain>
    </source>
</reference>
<evidence type="ECO:0000256" key="1">
    <source>
        <dbReference type="SAM" id="MobiDB-lite"/>
    </source>
</evidence>
<keyword evidence="4" id="KW-1185">Reference proteome</keyword>
<evidence type="ECO:0000313" key="4">
    <source>
        <dbReference type="Proteomes" id="UP000282515"/>
    </source>
</evidence>
<sequence>MLDPLDHQLSDPIAAVDGHRLMEVVVDEQYLDLAAIPRVDGAGGVDDREAVPQCETRPRMDERGEPLGKRDRDARRHQRAIAGSEFHVDRRHQVGTRVVRTCVSRRVDARIETLDLHIGAHGARPYPRRVRSLRHSRGVNAEHSERLTAPLPWWLIAVGTGAFTGWLVRVATTFEIGLVAAVAAAAIALAVVAAYGAVRVQATPEGLRAGRAWLDRAHVGTIEPLDAEGWARALGREGDVRAFTLTRPYIRTGVRVAVEDPADPTPFWLVSTRFPASVARALGDGS</sequence>
<evidence type="ECO:0000256" key="2">
    <source>
        <dbReference type="SAM" id="Phobius"/>
    </source>
</evidence>
<proteinExistence type="predicted"/>
<dbReference type="EMBL" id="RDBF01000009">
    <property type="protein sequence ID" value="RLV55253.1"/>
    <property type="molecule type" value="Genomic_DNA"/>
</dbReference>
<protein>
    <submittedName>
        <fullName evidence="3">DUF3093 domain-containing protein</fullName>
    </submittedName>
</protein>
<dbReference type="Proteomes" id="UP000282515">
    <property type="component" value="Unassembled WGS sequence"/>
</dbReference>